<organism evidence="1 2">
    <name type="scientific">Plasmodium falciparum MaliPS096_E11</name>
    <dbReference type="NCBI Taxonomy" id="1036727"/>
    <lineage>
        <taxon>Eukaryota</taxon>
        <taxon>Sar</taxon>
        <taxon>Alveolata</taxon>
        <taxon>Apicomplexa</taxon>
        <taxon>Aconoidasida</taxon>
        <taxon>Haemosporida</taxon>
        <taxon>Plasmodiidae</taxon>
        <taxon>Plasmodium</taxon>
        <taxon>Plasmodium (Laverania)</taxon>
    </lineage>
</organism>
<gene>
    <name evidence="1" type="ORF">PFMALIP_00350</name>
</gene>
<dbReference type="Proteomes" id="UP000030699">
    <property type="component" value="Unassembled WGS sequence"/>
</dbReference>
<protein>
    <submittedName>
        <fullName evidence="1">Uncharacterized protein</fullName>
    </submittedName>
</protein>
<proteinExistence type="predicted"/>
<accession>A0A024WXD0</accession>
<sequence length="37" mass="4492">MDNIQDYIKKLKEKSFYKSIKKAQKRYKSNILNKVSL</sequence>
<dbReference type="AlphaFoldDB" id="A0A024WXD0"/>
<evidence type="ECO:0000313" key="2">
    <source>
        <dbReference type="Proteomes" id="UP000030699"/>
    </source>
</evidence>
<dbReference type="EMBL" id="KI925481">
    <property type="protein sequence ID" value="ETW51618.1"/>
    <property type="molecule type" value="Genomic_DNA"/>
</dbReference>
<name>A0A024WXD0_PLAFA</name>
<evidence type="ECO:0000313" key="1">
    <source>
        <dbReference type="EMBL" id="ETW51618.1"/>
    </source>
</evidence>
<reference evidence="1 2" key="1">
    <citation type="submission" date="2013-02" db="EMBL/GenBank/DDBJ databases">
        <title>The Genome Annotation of Plasmodium falciparum MaliPS096_E11.</title>
        <authorList>
            <consortium name="The Broad Institute Genome Sequencing Platform"/>
            <consortium name="The Broad Institute Genome Sequencing Center for Infectious Disease"/>
            <person name="Neafsey D."/>
            <person name="Hoffman S."/>
            <person name="Volkman S."/>
            <person name="Rosenthal P."/>
            <person name="Walker B."/>
            <person name="Young S.K."/>
            <person name="Zeng Q."/>
            <person name="Gargeya S."/>
            <person name="Fitzgerald M."/>
            <person name="Haas B."/>
            <person name="Abouelleil A."/>
            <person name="Allen A.W."/>
            <person name="Alvarado L."/>
            <person name="Arachchi H.M."/>
            <person name="Berlin A.M."/>
            <person name="Chapman S.B."/>
            <person name="Gainer-Dewar J."/>
            <person name="Goldberg J."/>
            <person name="Griggs A."/>
            <person name="Gujja S."/>
            <person name="Hansen M."/>
            <person name="Howarth C."/>
            <person name="Imamovic A."/>
            <person name="Ireland A."/>
            <person name="Larimer J."/>
            <person name="McCowan C."/>
            <person name="Murphy C."/>
            <person name="Pearson M."/>
            <person name="Poon T.W."/>
            <person name="Priest M."/>
            <person name="Roberts A."/>
            <person name="Saif S."/>
            <person name="Shea T."/>
            <person name="Sisk P."/>
            <person name="Sykes S."/>
            <person name="Wortman J."/>
            <person name="Nusbaum C."/>
            <person name="Birren B."/>
        </authorList>
    </citation>
    <scope>NUCLEOTIDE SEQUENCE [LARGE SCALE GENOMIC DNA]</scope>
    <source>
        <strain evidence="1 2">MaliPS096_E11</strain>
    </source>
</reference>
<reference evidence="1 2" key="2">
    <citation type="submission" date="2013-02" db="EMBL/GenBank/DDBJ databases">
        <title>The Genome Sequence of Plasmodium falciparum MaliPS096_E11.</title>
        <authorList>
            <consortium name="The Broad Institute Genome Sequencing Platform"/>
            <consortium name="The Broad Institute Genome Sequencing Center for Infectious Disease"/>
            <person name="Neafsey D."/>
            <person name="Cheeseman I."/>
            <person name="Volkman S."/>
            <person name="Adams J."/>
            <person name="Walker B."/>
            <person name="Young S.K."/>
            <person name="Zeng Q."/>
            <person name="Gargeya S."/>
            <person name="Fitzgerald M."/>
            <person name="Haas B."/>
            <person name="Abouelleil A."/>
            <person name="Alvarado L."/>
            <person name="Arachchi H.M."/>
            <person name="Berlin A.M."/>
            <person name="Chapman S.B."/>
            <person name="Dewar J."/>
            <person name="Goldberg J."/>
            <person name="Griggs A."/>
            <person name="Gujja S."/>
            <person name="Hansen M."/>
            <person name="Howarth C."/>
            <person name="Imamovic A."/>
            <person name="Larimer J."/>
            <person name="McCowan C."/>
            <person name="Murphy C."/>
            <person name="Neiman D."/>
            <person name="Pearson M."/>
            <person name="Priest M."/>
            <person name="Roberts A."/>
            <person name="Saif S."/>
            <person name="Shea T."/>
            <person name="Sisk P."/>
            <person name="Sykes S."/>
            <person name="Wortman J."/>
            <person name="Nusbaum C."/>
            <person name="Birren B."/>
        </authorList>
    </citation>
    <scope>NUCLEOTIDE SEQUENCE [LARGE SCALE GENOMIC DNA]</scope>
    <source>
        <strain evidence="1 2">MaliPS096_E11</strain>
    </source>
</reference>